<accession>A0A382GQA6</accession>
<sequence>TLRRFIKRCHRCCARQRLRFTVLTRLARTWKRSTRNWLGGNNGKH</sequence>
<dbReference type="AlphaFoldDB" id="A0A382GQA6"/>
<name>A0A382GQA6_9ZZZZ</name>
<evidence type="ECO:0000313" key="1">
    <source>
        <dbReference type="EMBL" id="SVB76817.1"/>
    </source>
</evidence>
<reference evidence="1" key="1">
    <citation type="submission" date="2018-05" db="EMBL/GenBank/DDBJ databases">
        <authorList>
            <person name="Lanie J.A."/>
            <person name="Ng W.-L."/>
            <person name="Kazmierczak K.M."/>
            <person name="Andrzejewski T.M."/>
            <person name="Davidsen T.M."/>
            <person name="Wayne K.J."/>
            <person name="Tettelin H."/>
            <person name="Glass J.I."/>
            <person name="Rusch D."/>
            <person name="Podicherti R."/>
            <person name="Tsui H.-C.T."/>
            <person name="Winkler M.E."/>
        </authorList>
    </citation>
    <scope>NUCLEOTIDE SEQUENCE</scope>
</reference>
<protein>
    <submittedName>
        <fullName evidence="1">Uncharacterized protein</fullName>
    </submittedName>
</protein>
<proteinExistence type="predicted"/>
<dbReference type="EMBL" id="UINC01056599">
    <property type="protein sequence ID" value="SVB76817.1"/>
    <property type="molecule type" value="Genomic_DNA"/>
</dbReference>
<gene>
    <name evidence="1" type="ORF">METZ01_LOCUS229671</name>
</gene>
<feature type="non-terminal residue" evidence="1">
    <location>
        <position position="1"/>
    </location>
</feature>
<feature type="non-terminal residue" evidence="1">
    <location>
        <position position="45"/>
    </location>
</feature>
<organism evidence="1">
    <name type="scientific">marine metagenome</name>
    <dbReference type="NCBI Taxonomy" id="408172"/>
    <lineage>
        <taxon>unclassified sequences</taxon>
        <taxon>metagenomes</taxon>
        <taxon>ecological metagenomes</taxon>
    </lineage>
</organism>